<keyword evidence="8 18" id="KW-0106">Calcium</keyword>
<dbReference type="InterPro" id="IPR003915">
    <property type="entry name" value="PKD_2"/>
</dbReference>
<proteinExistence type="inferred from homology"/>
<evidence type="ECO:0000256" key="9">
    <source>
        <dbReference type="ARBA" id="ARBA00022989"/>
    </source>
</evidence>
<sequence length="858" mass="97554">MSSRPQSSGVRSRSGAGRPSSSQQQLHGGSQAWSAAGDDVDVANPTVLDQEPEACQSDNPFEHPDGQTEPEVEEAHGCWFRFKRGVRAIWRTNMTEDTREDRELYIKTTLRELIVYLFFLIVLMVLAFGMTSSTMYYFTSVMQAQFDQAPNSETQTTFSTATTIADWWRFVKGPLLEGLYVTNWYNNLNFSDSREVNFVYYENKLLGVPRLRQVKVRNDSCSIADDFKNEIKACYAMYSPGVEEKSPFGYMNSTAWNHTTEKELDGRSYAGQIASYDGGGYYVDLTRNRDDSAAIIEELFKGLWIDRGTRVAFVDFTVYNANINLFCVVKLVMEFPATGGAIPSSEYRTVKLLRYVEPRDYVVLICEIIFMLFICYYVVEEVIEIKRHKLGYFKSFWNWLDILVIIISLVCAGFNVYRTIAVGNKLTELLKDESKFPDFDFLSYWQLQFNNAIAITVFFAWVKIFKYISFNKTMTQLSSTLGACAKDLVGFAVMFFIIFFAFAQLGYLIFGTQVKDFREFQQAIFTLFRIILGDFDFHELENAHRVLGPIFFLLYVFFVFFVLINMFLAIINDTYSEVKSDLANQPNDFEMTDYFKERAGKVMDKLNIKRDKIIDIQKAMQSADVNNDRQLDFEEWRAELKMRGYADGEIEAMFAKYDVDGDRVLDEEEQRRMTSELEGQKRNLETNAAALNDQIQSERDRPASARSTADLGADADDRLRSSRRGVSGGSGGGGAGVSSEEFTVLARRVDRMEHSIGSIVSKIDAVLVKLDAMEKAKLRRRETMSKLLDSISENEAVSDEQKREQMEQLVREELERWESEPVDAAPASSRAATARGRSAGASRPGSAAGSGSGAEARY</sequence>
<keyword evidence="17" id="KW-0968">Cytoplasmic vesicle</keyword>
<feature type="transmembrane region" description="Helical" evidence="21">
    <location>
        <begin position="361"/>
        <end position="379"/>
    </location>
</feature>
<dbReference type="Proteomes" id="UP000215902">
    <property type="component" value="Unassembled WGS sequence"/>
</dbReference>
<dbReference type="EMBL" id="NIVC01000624">
    <property type="protein sequence ID" value="PAA79629.1"/>
    <property type="molecule type" value="Genomic_DNA"/>
</dbReference>
<feature type="binding site" evidence="18">
    <location>
        <position position="658"/>
    </location>
    <ligand>
        <name>Ca(2+)</name>
        <dbReference type="ChEBI" id="CHEBI:29108"/>
        <label>2</label>
    </ligand>
</feature>
<evidence type="ECO:0000256" key="15">
    <source>
        <dbReference type="ARBA" id="ARBA00023273"/>
    </source>
</evidence>
<dbReference type="InterPro" id="IPR027359">
    <property type="entry name" value="Volt_channel_dom_sf"/>
</dbReference>
<evidence type="ECO:0000256" key="1">
    <source>
        <dbReference type="ARBA" id="ARBA00004272"/>
    </source>
</evidence>
<feature type="binding site" evidence="18">
    <location>
        <position position="660"/>
    </location>
    <ligand>
        <name>Ca(2+)</name>
        <dbReference type="ChEBI" id="CHEBI:29108"/>
        <label>2</label>
    </ligand>
</feature>
<dbReference type="PROSITE" id="PS50222">
    <property type="entry name" value="EF_HAND_2"/>
    <property type="match status" value="2"/>
</dbReference>
<reference evidence="23 24" key="1">
    <citation type="submission" date="2017-06" db="EMBL/GenBank/DDBJ databases">
        <title>A platform for efficient transgenesis in Macrostomum lignano, a flatworm model organism for stem cell research.</title>
        <authorList>
            <person name="Berezikov E."/>
        </authorList>
    </citation>
    <scope>NUCLEOTIDE SEQUENCE [LARGE SCALE GENOMIC DNA]</scope>
    <source>
        <strain evidence="23">DV1</strain>
        <tissue evidence="23">Whole organism</tissue>
    </source>
</reference>
<dbReference type="Pfam" id="PF08016">
    <property type="entry name" value="PKD_channel"/>
    <property type="match status" value="1"/>
</dbReference>
<dbReference type="PANTHER" id="PTHR10877">
    <property type="entry name" value="POLYCYSTIN FAMILY MEMBER"/>
    <property type="match status" value="1"/>
</dbReference>
<feature type="compositionally biased region" description="Gly residues" evidence="20">
    <location>
        <begin position="726"/>
        <end position="736"/>
    </location>
</feature>
<comment type="caution">
    <text evidence="23">The sequence shown here is derived from an EMBL/GenBank/DDBJ whole genome shotgun (WGS) entry which is preliminary data.</text>
</comment>
<evidence type="ECO:0000256" key="17">
    <source>
        <dbReference type="ARBA" id="ARBA00023329"/>
    </source>
</evidence>
<dbReference type="SUPFAM" id="SSF47473">
    <property type="entry name" value="EF-hand"/>
    <property type="match status" value="1"/>
</dbReference>
<dbReference type="Gene3D" id="1.10.238.10">
    <property type="entry name" value="EF-hand"/>
    <property type="match status" value="1"/>
</dbReference>
<feature type="domain" description="EF-hand" evidence="22">
    <location>
        <begin position="649"/>
        <end position="680"/>
    </location>
</feature>
<keyword evidence="11 18" id="KW-0406">Ion transport</keyword>
<feature type="region of interest" description="Disordered" evidence="20">
    <location>
        <begin position="1"/>
        <end position="72"/>
    </location>
</feature>
<keyword evidence="18" id="KW-0109">Calcium transport</keyword>
<dbReference type="FunFam" id="1.20.5.340:FF:000020">
    <property type="entry name" value="polycystin-2 isoform X1"/>
    <property type="match status" value="1"/>
</dbReference>
<evidence type="ECO:0000256" key="21">
    <source>
        <dbReference type="SAM" id="Phobius"/>
    </source>
</evidence>
<dbReference type="PRINTS" id="PR01433">
    <property type="entry name" value="POLYCYSTIN2"/>
</dbReference>
<dbReference type="InterPro" id="IPR018247">
    <property type="entry name" value="EF_Hand_1_Ca_BS"/>
</dbReference>
<evidence type="ECO:0000256" key="8">
    <source>
        <dbReference type="ARBA" id="ARBA00022837"/>
    </source>
</evidence>
<feature type="compositionally biased region" description="Low complexity" evidence="20">
    <location>
        <begin position="824"/>
        <end position="858"/>
    </location>
</feature>
<dbReference type="Pfam" id="PF20519">
    <property type="entry name" value="Polycystin_dom"/>
    <property type="match status" value="1"/>
</dbReference>
<evidence type="ECO:0000256" key="12">
    <source>
        <dbReference type="ARBA" id="ARBA00023136"/>
    </source>
</evidence>
<feature type="transmembrane region" description="Helical" evidence="21">
    <location>
        <begin position="449"/>
        <end position="468"/>
    </location>
</feature>
<evidence type="ECO:0000313" key="24">
    <source>
        <dbReference type="Proteomes" id="UP000215902"/>
    </source>
</evidence>
<keyword evidence="14" id="KW-0325">Glycoprotein</keyword>
<evidence type="ECO:0000259" key="22">
    <source>
        <dbReference type="PROSITE" id="PS50222"/>
    </source>
</evidence>
<name>A0A267G2X7_9PLAT</name>
<keyword evidence="6 18" id="KW-0107">Calcium channel</keyword>
<evidence type="ECO:0000256" key="20">
    <source>
        <dbReference type="SAM" id="MobiDB-lite"/>
    </source>
</evidence>
<evidence type="ECO:0000256" key="6">
    <source>
        <dbReference type="ARBA" id="ARBA00022673"/>
    </source>
</evidence>
<dbReference type="InterPro" id="IPR046791">
    <property type="entry name" value="Polycystin_dom"/>
</dbReference>
<accession>A0A267G2X7</accession>
<feature type="disulfide bond" evidence="19">
    <location>
        <begin position="221"/>
        <end position="234"/>
    </location>
</feature>
<dbReference type="GO" id="GO:0005262">
    <property type="term" value="F:calcium channel activity"/>
    <property type="evidence" value="ECO:0007669"/>
    <property type="project" value="UniProtKB-KW"/>
</dbReference>
<dbReference type="SMART" id="SM00054">
    <property type="entry name" value="EFh"/>
    <property type="match status" value="2"/>
</dbReference>
<feature type="region of interest" description="Disordered" evidence="20">
    <location>
        <begin position="815"/>
        <end position="858"/>
    </location>
</feature>
<keyword evidence="5" id="KW-1003">Cell membrane</keyword>
<dbReference type="AlphaFoldDB" id="A0A267G2X7"/>
<evidence type="ECO:0000313" key="23">
    <source>
        <dbReference type="EMBL" id="PAA79629.1"/>
    </source>
</evidence>
<evidence type="ECO:0000256" key="10">
    <source>
        <dbReference type="ARBA" id="ARBA00023054"/>
    </source>
</evidence>
<feature type="transmembrane region" description="Helical" evidence="21">
    <location>
        <begin position="550"/>
        <end position="571"/>
    </location>
</feature>
<feature type="transmembrane region" description="Helical" evidence="21">
    <location>
        <begin position="488"/>
        <end position="510"/>
    </location>
</feature>
<keyword evidence="15" id="KW-0966">Cell projection</keyword>
<feature type="domain" description="EF-hand" evidence="22">
    <location>
        <begin position="611"/>
        <end position="646"/>
    </location>
</feature>
<feature type="transmembrane region" description="Helical" evidence="21">
    <location>
        <begin position="399"/>
        <end position="417"/>
    </location>
</feature>
<dbReference type="PANTHER" id="PTHR10877:SF183">
    <property type="entry name" value="AT14535P-RELATED"/>
    <property type="match status" value="1"/>
</dbReference>
<dbReference type="CDD" id="cd00051">
    <property type="entry name" value="EFh"/>
    <property type="match status" value="1"/>
</dbReference>
<keyword evidence="24" id="KW-1185">Reference proteome</keyword>
<dbReference type="InterPro" id="IPR011992">
    <property type="entry name" value="EF-hand-dom_pair"/>
</dbReference>
<keyword evidence="9 21" id="KW-1133">Transmembrane helix</keyword>
<dbReference type="InterPro" id="IPR002048">
    <property type="entry name" value="EF_hand_dom"/>
</dbReference>
<feature type="binding site" evidence="18">
    <location>
        <position position="669"/>
    </location>
    <ligand>
        <name>Ca(2+)</name>
        <dbReference type="ChEBI" id="CHEBI:29108"/>
        <label>2</label>
    </ligand>
</feature>
<dbReference type="OrthoDB" id="444119at2759"/>
<organism evidence="23 24">
    <name type="scientific">Macrostomum lignano</name>
    <dbReference type="NCBI Taxonomy" id="282301"/>
    <lineage>
        <taxon>Eukaryota</taxon>
        <taxon>Metazoa</taxon>
        <taxon>Spiralia</taxon>
        <taxon>Lophotrochozoa</taxon>
        <taxon>Platyhelminthes</taxon>
        <taxon>Rhabditophora</taxon>
        <taxon>Macrostomorpha</taxon>
        <taxon>Macrostomida</taxon>
        <taxon>Macrostomidae</taxon>
        <taxon>Macrostomum</taxon>
    </lineage>
</organism>
<evidence type="ECO:0000256" key="3">
    <source>
        <dbReference type="ARBA" id="ARBA00007200"/>
    </source>
</evidence>
<dbReference type="GO" id="GO:0005509">
    <property type="term" value="F:calcium ion binding"/>
    <property type="evidence" value="ECO:0007669"/>
    <property type="project" value="InterPro"/>
</dbReference>
<evidence type="ECO:0000256" key="4">
    <source>
        <dbReference type="ARBA" id="ARBA00022448"/>
    </source>
</evidence>
<evidence type="ECO:0000256" key="18">
    <source>
        <dbReference type="PIRSR" id="PIRSR603915-1"/>
    </source>
</evidence>
<keyword evidence="10" id="KW-0175">Coiled coil</keyword>
<gene>
    <name evidence="23" type="ORF">BOX15_Mlig004710g2</name>
</gene>
<dbReference type="SUPFAM" id="SSF81324">
    <property type="entry name" value="Voltage-gated potassium channels"/>
    <property type="match status" value="1"/>
</dbReference>
<keyword evidence="18" id="KW-0479">Metal-binding</keyword>
<evidence type="ECO:0000256" key="13">
    <source>
        <dbReference type="ARBA" id="ARBA00023157"/>
    </source>
</evidence>
<protein>
    <recommendedName>
        <fullName evidence="22">EF-hand domain-containing protein</fullName>
    </recommendedName>
</protein>
<keyword evidence="16 18" id="KW-0407">Ion channel</keyword>
<evidence type="ECO:0000256" key="7">
    <source>
        <dbReference type="ARBA" id="ARBA00022692"/>
    </source>
</evidence>
<evidence type="ECO:0000256" key="14">
    <source>
        <dbReference type="ARBA" id="ARBA00023180"/>
    </source>
</evidence>
<comment type="similarity">
    <text evidence="3">Belongs to the polycystin family.</text>
</comment>
<keyword evidence="12 21" id="KW-0472">Membrane</keyword>
<feature type="binding site" evidence="18">
    <location>
        <position position="662"/>
    </location>
    <ligand>
        <name>Ca(2+)</name>
        <dbReference type="ChEBI" id="CHEBI:29108"/>
        <label>2</label>
    </ligand>
</feature>
<keyword evidence="4" id="KW-0813">Transport</keyword>
<dbReference type="Gene3D" id="1.20.120.350">
    <property type="entry name" value="Voltage-gated potassium channels. Chain C"/>
    <property type="match status" value="1"/>
</dbReference>
<dbReference type="Gene3D" id="1.10.287.70">
    <property type="match status" value="1"/>
</dbReference>
<evidence type="ECO:0000256" key="16">
    <source>
        <dbReference type="ARBA" id="ARBA00023303"/>
    </source>
</evidence>
<evidence type="ECO:0000256" key="2">
    <source>
        <dbReference type="ARBA" id="ARBA00004541"/>
    </source>
</evidence>
<comment type="subcellular location">
    <subcellularLocation>
        <location evidence="1">Cell projection</location>
        <location evidence="1">Cilium membrane</location>
        <topology evidence="1">Multi-pass membrane protein</topology>
    </subcellularLocation>
    <subcellularLocation>
        <location evidence="2">Cytoplasmic vesicle</location>
    </subcellularLocation>
</comment>
<evidence type="ECO:0000256" key="11">
    <source>
        <dbReference type="ARBA" id="ARBA00023065"/>
    </source>
</evidence>
<dbReference type="GO" id="GO:0060170">
    <property type="term" value="C:ciliary membrane"/>
    <property type="evidence" value="ECO:0007669"/>
    <property type="project" value="UniProtKB-SubCell"/>
</dbReference>
<dbReference type="STRING" id="282301.A0A267G2X7"/>
<keyword evidence="7 21" id="KW-0812">Transmembrane</keyword>
<feature type="transmembrane region" description="Helical" evidence="21">
    <location>
        <begin position="113"/>
        <end position="138"/>
    </location>
</feature>
<dbReference type="GO" id="GO:0050982">
    <property type="term" value="P:detection of mechanical stimulus"/>
    <property type="evidence" value="ECO:0007669"/>
    <property type="project" value="TreeGrafter"/>
</dbReference>
<feature type="region of interest" description="Disordered" evidence="20">
    <location>
        <begin position="692"/>
        <end position="738"/>
    </location>
</feature>
<dbReference type="InterPro" id="IPR013122">
    <property type="entry name" value="PKD1_2_channel"/>
</dbReference>
<dbReference type="GO" id="GO:0031410">
    <property type="term" value="C:cytoplasmic vesicle"/>
    <property type="evidence" value="ECO:0007669"/>
    <property type="project" value="UniProtKB-SubCell"/>
</dbReference>
<keyword evidence="13" id="KW-1015">Disulfide bond</keyword>
<evidence type="ECO:0000256" key="19">
    <source>
        <dbReference type="PIRSR" id="PIRSR603915-2"/>
    </source>
</evidence>
<dbReference type="InterPro" id="IPR051223">
    <property type="entry name" value="Polycystin"/>
</dbReference>
<feature type="compositionally biased region" description="Low complexity" evidence="20">
    <location>
        <begin position="1"/>
        <end position="31"/>
    </location>
</feature>
<dbReference type="FunFam" id="1.10.287.70:FF:000055">
    <property type="entry name" value="Polycystic kidney disease 2-like 1"/>
    <property type="match status" value="1"/>
</dbReference>
<evidence type="ECO:0000256" key="5">
    <source>
        <dbReference type="ARBA" id="ARBA00022475"/>
    </source>
</evidence>
<dbReference type="PROSITE" id="PS00018">
    <property type="entry name" value="EF_HAND_1"/>
    <property type="match status" value="1"/>
</dbReference>
<dbReference type="Gene3D" id="1.20.5.340">
    <property type="match status" value="1"/>
</dbReference>